<accession>A0AAI8MCI3</accession>
<sequence length="158" mass="17335">MLTAISTDFNNADLLHQLSARGVSFVLVGGGAVAAYGCRDELHLPELDILIDPSIENATRVLAVLSEAGIQLWIGATDLAGPKKQLPVKQLLFDMDILTPAADEDFPAIIERSDSTMVGNLEVRVIARDDLIAMKREVVNKQEPGSEKHQRDLEYLER</sequence>
<protein>
    <submittedName>
        <fullName evidence="1">Uncharacterized protein</fullName>
    </submittedName>
</protein>
<keyword evidence="2" id="KW-1185">Reference proteome</keyword>
<dbReference type="Gene3D" id="3.30.460.40">
    <property type="match status" value="1"/>
</dbReference>
<reference evidence="1 2" key="1">
    <citation type="journal article" date="2012" name="Microbes Environ.">
        <title>Complete genome sequence of Bradyrhizobium sp. S23321: insights into symbiosis evolution in soil oligotrophs.</title>
        <authorList>
            <person name="Okubo T."/>
            <person name="Tsukui T."/>
            <person name="Maita H."/>
            <person name="Okamoto S."/>
            <person name="Oshima K."/>
            <person name="Fujisawa T."/>
            <person name="Saito A."/>
            <person name="Futamata H."/>
            <person name="Hattori R."/>
            <person name="Shimomura Y."/>
            <person name="Haruta S."/>
            <person name="Morimoto S."/>
            <person name="Wang Y."/>
            <person name="Sakai Y."/>
            <person name="Hattori M."/>
            <person name="Aizawa S."/>
            <person name="Nagashima K.V.P."/>
            <person name="Masuda S."/>
            <person name="Hattori T."/>
            <person name="Yamashita A."/>
            <person name="Bao Z."/>
            <person name="Hayatsu M."/>
            <person name="Kajiya-Kanegae H."/>
            <person name="Yoshinaga I."/>
            <person name="Sakamoto K."/>
            <person name="Toyota K."/>
            <person name="Nakao M."/>
            <person name="Kohara M."/>
            <person name="Anda M."/>
            <person name="Niwa R."/>
            <person name="Jung-Hwan P."/>
            <person name="Sameshima-Saito R."/>
            <person name="Tokuda S."/>
            <person name="Yamamoto S."/>
            <person name="Yamamoto S."/>
            <person name="Yokoyama T."/>
            <person name="Akutsu T."/>
            <person name="Nakamura Y."/>
            <person name="Nakahira-Yanaka Y."/>
            <person name="Takada Hoshino Y."/>
            <person name="Hirakawa H."/>
            <person name="Mitsui H."/>
            <person name="Terasawa K."/>
            <person name="Itakura M."/>
            <person name="Sato S."/>
            <person name="Ikeda-Ohtsubo W."/>
            <person name="Sakakura N."/>
            <person name="Kaminuma E."/>
            <person name="Minamisawa K."/>
        </authorList>
    </citation>
    <scope>NUCLEOTIDE SEQUENCE [LARGE SCALE GENOMIC DNA]</scope>
    <source>
        <strain evidence="1 2">S23321</strain>
    </source>
</reference>
<dbReference type="InterPro" id="IPR043519">
    <property type="entry name" value="NT_sf"/>
</dbReference>
<dbReference type="KEGG" id="brs:S23_28310"/>
<dbReference type="Pfam" id="PF09970">
    <property type="entry name" value="DUF2204"/>
    <property type="match status" value="1"/>
</dbReference>
<dbReference type="Proteomes" id="UP000007886">
    <property type="component" value="Chromosome"/>
</dbReference>
<evidence type="ECO:0000313" key="2">
    <source>
        <dbReference type="Proteomes" id="UP000007886"/>
    </source>
</evidence>
<organism evidence="1 2">
    <name type="scientific">Bradyrhizobium cosmicum</name>
    <dbReference type="NCBI Taxonomy" id="1404864"/>
    <lineage>
        <taxon>Bacteria</taxon>
        <taxon>Pseudomonadati</taxon>
        <taxon>Pseudomonadota</taxon>
        <taxon>Alphaproteobacteria</taxon>
        <taxon>Hyphomicrobiales</taxon>
        <taxon>Nitrobacteraceae</taxon>
        <taxon>Bradyrhizobium</taxon>
    </lineage>
</organism>
<name>A0AAI8MCI3_9BRAD</name>
<dbReference type="AlphaFoldDB" id="A0AAI8MCI3"/>
<gene>
    <name evidence="1" type="ORF">S23_28310</name>
</gene>
<dbReference type="SUPFAM" id="SSF81301">
    <property type="entry name" value="Nucleotidyltransferase"/>
    <property type="match status" value="1"/>
</dbReference>
<dbReference type="EMBL" id="AP012279">
    <property type="protein sequence ID" value="BAL76040.1"/>
    <property type="molecule type" value="Genomic_DNA"/>
</dbReference>
<evidence type="ECO:0000313" key="1">
    <source>
        <dbReference type="EMBL" id="BAL76040.1"/>
    </source>
</evidence>
<dbReference type="InterPro" id="IPR018700">
    <property type="entry name" value="DUF2204"/>
</dbReference>
<dbReference type="RefSeq" id="WP_015685359.1">
    <property type="nucleotide sequence ID" value="NC_017082.1"/>
</dbReference>
<proteinExistence type="predicted"/>